<dbReference type="EMBL" id="CP012850">
    <property type="protein sequence ID" value="ALI35567.1"/>
    <property type="molecule type" value="Genomic_DNA"/>
</dbReference>
<dbReference type="AlphaFoldDB" id="A0A654LX30"/>
<dbReference type="RefSeq" id="WP_196818004.1">
    <property type="nucleotide sequence ID" value="NZ_CP012850.1"/>
</dbReference>
<dbReference type="KEGG" id="taa:NMY3_01363"/>
<dbReference type="GO" id="GO:0051213">
    <property type="term" value="F:dioxygenase activity"/>
    <property type="evidence" value="ECO:0007669"/>
    <property type="project" value="UniProtKB-KW"/>
</dbReference>
<name>A0A654LX30_9ARCH</name>
<dbReference type="PANTHER" id="PTHR36437:SF2">
    <property type="entry name" value="GLYOXALASE_BLEOMYCIN RESISTANCE PROTEIN_DIOXYGENASE"/>
    <property type="match status" value="1"/>
</dbReference>
<dbReference type="OrthoDB" id="7917at2157"/>
<keyword evidence="2" id="KW-0560">Oxidoreductase</keyword>
<proteinExistence type="predicted"/>
<feature type="domain" description="VOC" evidence="1">
    <location>
        <begin position="5"/>
        <end position="123"/>
    </location>
</feature>
<dbReference type="Gene3D" id="3.10.180.10">
    <property type="entry name" value="2,3-Dihydroxybiphenyl 1,2-Dioxygenase, domain 1"/>
    <property type="match status" value="1"/>
</dbReference>
<accession>A0A654LX30</accession>
<dbReference type="InterPro" id="IPR029068">
    <property type="entry name" value="Glyas_Bleomycin-R_OHBP_Dase"/>
</dbReference>
<gene>
    <name evidence="2" type="ORF">NMY3_01363</name>
</gene>
<dbReference type="Pfam" id="PF00903">
    <property type="entry name" value="Glyoxalase"/>
    <property type="match status" value="1"/>
</dbReference>
<reference evidence="3" key="1">
    <citation type="submission" date="2015-10" db="EMBL/GenBank/DDBJ databases">
        <title>Niche specialization of a soil ammonia-oxidizing archaeon, Candidatus Nitrosocosmicus oleophilus.</title>
        <authorList>
            <person name="Jung M.-Y."/>
            <person name="Rhee S.-K."/>
        </authorList>
    </citation>
    <scope>NUCLEOTIDE SEQUENCE [LARGE SCALE GENOMIC DNA]</scope>
    <source>
        <strain evidence="3">MY3</strain>
    </source>
</reference>
<organism evidence="2 3">
    <name type="scientific">Candidatus Nitrosocosmicus oleophilus</name>
    <dbReference type="NCBI Taxonomy" id="1353260"/>
    <lineage>
        <taxon>Archaea</taxon>
        <taxon>Nitrososphaerota</taxon>
        <taxon>Nitrososphaeria</taxon>
        <taxon>Nitrososphaerales</taxon>
        <taxon>Nitrososphaeraceae</taxon>
        <taxon>Candidatus Nitrosocosmicus</taxon>
    </lineage>
</organism>
<dbReference type="Proteomes" id="UP000058925">
    <property type="component" value="Chromosome"/>
</dbReference>
<evidence type="ECO:0000313" key="3">
    <source>
        <dbReference type="Proteomes" id="UP000058925"/>
    </source>
</evidence>
<keyword evidence="2" id="KW-0223">Dioxygenase</keyword>
<evidence type="ECO:0000259" key="1">
    <source>
        <dbReference type="PROSITE" id="PS51819"/>
    </source>
</evidence>
<dbReference type="PANTHER" id="PTHR36437">
    <property type="entry name" value="GLYOXALASE/BLEOMYCIN RESISTANCE PROTEIN/DIOXYGENASE"/>
    <property type="match status" value="1"/>
</dbReference>
<dbReference type="InterPro" id="IPR004360">
    <property type="entry name" value="Glyas_Fos-R_dOase_dom"/>
</dbReference>
<dbReference type="SUPFAM" id="SSF54593">
    <property type="entry name" value="Glyoxalase/Bleomycin resistance protein/Dihydroxybiphenyl dioxygenase"/>
    <property type="match status" value="1"/>
</dbReference>
<dbReference type="PROSITE" id="PS51819">
    <property type="entry name" value="VOC"/>
    <property type="match status" value="1"/>
</dbReference>
<sequence length="126" mass="14391">MAITGIASTSIFVKDQQESLTFWVEKIGFDVICDIELESNFRWVEIAPRSSNSSINLYPKSLISKKDLKPMPVIFFRTDDIYSTFNNLKAKGVTFSRNPLKSILGIHAMFKDVDGNEFLILEKHKN</sequence>
<evidence type="ECO:0000313" key="2">
    <source>
        <dbReference type="EMBL" id="ALI35567.1"/>
    </source>
</evidence>
<dbReference type="GeneID" id="60421424"/>
<dbReference type="InterPro" id="IPR037523">
    <property type="entry name" value="VOC_core"/>
</dbReference>
<protein>
    <submittedName>
        <fullName evidence="2">Glyoxalase/Bleomycin resistance protein/Dioxygenase superfamily protein</fullName>
    </submittedName>
</protein>
<keyword evidence="3" id="KW-1185">Reference proteome</keyword>